<comment type="caution">
    <text evidence="2">The sequence shown here is derived from an EMBL/GenBank/DDBJ whole genome shotgun (WGS) entry which is preliminary data.</text>
</comment>
<dbReference type="PANTHER" id="PTHR34415">
    <property type="entry name" value="INTEGRASE CATALYTIC DOMAIN-CONTAINING PROTEIN"/>
    <property type="match status" value="1"/>
</dbReference>
<name>A0A225VS29_9STRA</name>
<dbReference type="AlphaFoldDB" id="A0A225VS29"/>
<evidence type="ECO:0000313" key="2">
    <source>
        <dbReference type="EMBL" id="OWZ07708.1"/>
    </source>
</evidence>
<gene>
    <name evidence="2" type="ORF">PHMEG_00019865</name>
</gene>
<feature type="region of interest" description="Disordered" evidence="1">
    <location>
        <begin position="31"/>
        <end position="50"/>
    </location>
</feature>
<dbReference type="OrthoDB" id="122372at2759"/>
<evidence type="ECO:0000313" key="3">
    <source>
        <dbReference type="Proteomes" id="UP000198211"/>
    </source>
</evidence>
<reference evidence="3" key="1">
    <citation type="submission" date="2017-03" db="EMBL/GenBank/DDBJ databases">
        <title>Phytopthora megakarya and P. palmivora, two closely related causual agents of cacao black pod achieved similar genome size and gene model numbers by different mechanisms.</title>
        <authorList>
            <person name="Ali S."/>
            <person name="Shao J."/>
            <person name="Larry D.J."/>
            <person name="Kronmiller B."/>
            <person name="Shen D."/>
            <person name="Strem M.D."/>
            <person name="Melnick R.L."/>
            <person name="Guiltinan M.J."/>
            <person name="Tyler B.M."/>
            <person name="Meinhardt L.W."/>
            <person name="Bailey B.A."/>
        </authorList>
    </citation>
    <scope>NUCLEOTIDE SEQUENCE [LARGE SCALE GENOMIC DNA]</scope>
    <source>
        <strain evidence="3">zdho120</strain>
    </source>
</reference>
<keyword evidence="3" id="KW-1185">Reference proteome</keyword>
<accession>A0A225VS29</accession>
<evidence type="ECO:0000256" key="1">
    <source>
        <dbReference type="SAM" id="MobiDB-lite"/>
    </source>
</evidence>
<feature type="region of interest" description="Disordered" evidence="1">
    <location>
        <begin position="62"/>
        <end position="126"/>
    </location>
</feature>
<dbReference type="PANTHER" id="PTHR34415:SF1">
    <property type="entry name" value="INTEGRASE CATALYTIC DOMAIN-CONTAINING PROTEIN"/>
    <property type="match status" value="1"/>
</dbReference>
<proteinExistence type="predicted"/>
<dbReference type="STRING" id="4795.A0A225VS29"/>
<sequence>MNENTPGVGMCRKGPETAVVTQDLRREYDGIATESTRPLLNPPPNPEKRQTIYNKVRPFVPDEFRSDPLYDPPNDEEERKAKEIQKARMEASKERKQERDIVVTASKAANRAQEPTAVGCEAIRKT</sequence>
<dbReference type="Proteomes" id="UP000198211">
    <property type="component" value="Unassembled WGS sequence"/>
</dbReference>
<dbReference type="EMBL" id="NBNE01003431">
    <property type="protein sequence ID" value="OWZ07708.1"/>
    <property type="molecule type" value="Genomic_DNA"/>
</dbReference>
<feature type="compositionally biased region" description="Basic and acidic residues" evidence="1">
    <location>
        <begin position="77"/>
        <end position="101"/>
    </location>
</feature>
<organism evidence="2 3">
    <name type="scientific">Phytophthora megakarya</name>
    <dbReference type="NCBI Taxonomy" id="4795"/>
    <lineage>
        <taxon>Eukaryota</taxon>
        <taxon>Sar</taxon>
        <taxon>Stramenopiles</taxon>
        <taxon>Oomycota</taxon>
        <taxon>Peronosporomycetes</taxon>
        <taxon>Peronosporales</taxon>
        <taxon>Peronosporaceae</taxon>
        <taxon>Phytophthora</taxon>
    </lineage>
</organism>
<protein>
    <submittedName>
        <fullName evidence="2">Uncharacterized protein</fullName>
    </submittedName>
</protein>